<dbReference type="Gene3D" id="1.25.40.690">
    <property type="match status" value="1"/>
</dbReference>
<evidence type="ECO:0000259" key="13">
    <source>
        <dbReference type="PROSITE" id="PS51434"/>
    </source>
</evidence>
<comment type="similarity">
    <text evidence="3">Belongs to the nucleoporin GLFG family.</text>
</comment>
<keyword evidence="5" id="KW-0813">Transport</keyword>
<dbReference type="OrthoDB" id="3797628at2759"/>
<dbReference type="Gene3D" id="1.10.10.2360">
    <property type="match status" value="1"/>
</dbReference>
<dbReference type="GO" id="GO:0017056">
    <property type="term" value="F:structural constituent of nuclear pore"/>
    <property type="evidence" value="ECO:0007669"/>
    <property type="project" value="InterPro"/>
</dbReference>
<keyword evidence="10" id="KW-0906">Nuclear pore complex</keyword>
<dbReference type="STRING" id="224129.A0A1W4XGA7"/>
<sequence length="1688" mass="188626">MFSKSTFGTTPSSTSFGFGSTNTNQNLFGQSSSLFGKPATAGFGSSNTTFGNPAPIFGSSTPLFPSNTSGTFGANQNQPAFGSTLFGNQQNANTGNLFGSNSSTFGQQNKPVGFGFSSTAPTNRLFSQTTAPQTPFQSTSSTSLFGQSTGFGNTQTGTVIKFNPVTGTDTMQKSGVATNINTKHHCITCMKEYEGKSLEELRWEDYQANRKGPQQQGGFGVAPFGMTPTSSAQSLFGQSTDNKTTFGQMGTFNQSSGFGLGTQTGQTGSLFGKPNTTFGTTTTSSSFGFNNTPASNPFSTNPSQAFPQSKPLFGATNTQTSGFGGTGIFGQSGTQPTQSNMFGQNQTSGFGLNTGFGQMQQNQGGIFQTSKPATSFGPFSQTITSAPSFGQPTGTFGQSNAFNTFGKPAQSTFGNPQGSFGTSLGTQSNGGLFGNLQQKSGGFFGNTNPTSIFSGGTTFQPNTGFNLQQMQSQLNTLQPTSEQSEELKAQLQNAGTFGRSKILSGLTPLKEDDNKRTTNPRELKVILDSSLKVKLPSPIKNKPNMAPVNNSRMDVFDGAMGKTKFDSKDYIKMTRKRLIIRKKGDTEMHSNSSTEISLFDFEGDEVTDNNFTRKLQTNKETLELNANASNNRISVKPALKSSGENLNSSVDVLWLKSNNILNDANSSSAKNKYEGGIINDDTSGNDKRLEADKENFKEAEHASKHPCGITLTRPEYYTYPSLDQLTQYLRDDGTCIVQGFTIGRVGYGNVYYPDAFDVANLNLDKIIFFRLGEIIVYPDESATPPVGQGLNRRAQVTLDKVWPKTKDGSIILTDIKEINAINFVDKLQQICKKRNSKFMEYRPETGSWVFQVEHFSKHGLSDSDEEEVSEKVRKLRDKTVTEEHKTTDKEVNEKQKGKHSPLETTVGKPKEVVQVHDKSLPSNVSDPVDVFQMSEPVVGLGGFQLGLPKSNASVSSDDISPLDKNETFPSLRSSRHYIYKEVEPAQLALMKTSFFDERLHDIIENDSDENNSDLIKMSLNAVTDFQPEPKLVSVEKRVKQTSLLPRSFELRNRKCIVSNENSILHNRRNYKDMSVFLGRSFRVGWSVGNIFTNTSSSPTCTHNVQFCNLSSFIENDNNPFYRTLLNHLHITKENSKLSVNHLGVPMFKVNSGFNILCEHQELVSSNLKENDFNSMSFYYSCIWDLIIALWMPQGNLTRRDIFSNWLKRAVMFDVEKELCSQIEIDTGMNNVFNKIFTFLTGHRIDEAAKLALKNNLPQLSLQISQLNSVRIVKSFSEKQFFQWNTSGAVKHINEDLLKTYMLITGISVHQEINISESLDWKRALGLHLWYIIPVEQPISAVLKAYKKAFSELCYSRKPFPCHGDNVNYNTTDKYDILYHIISLFVYPYEGLHHILEPITYTNNPLDYSLSWFLMNTFEALDIGKITQDTKNYVHISFSNQLESMGYWQWAIFVLLFLKDENIRQNLIIKILERHLTSDLTEETLEMEEFLVNEFSIPSDWIHRTKGRRAKFENKNWEAYKHMILSKQWMSGHDFAFSKLIPDLMTHNDLYLLEKVLEILLPGHKTIMEWKVKGGLLLDFLNIWKLINNKQKGEIEESSLRAIEIDLLDLLARLKKFPITTNKKALSISECSKCIAFLLKKFYLELQNKSYANICKTSSYIESLVIAPDYKQDELIKSLFNMVNIQMIN</sequence>
<evidence type="ECO:0000313" key="15">
    <source>
        <dbReference type="RefSeq" id="XP_018331488.1"/>
    </source>
</evidence>
<evidence type="ECO:0000256" key="12">
    <source>
        <dbReference type="SAM" id="MobiDB-lite"/>
    </source>
</evidence>
<dbReference type="KEGG" id="apln:108741260"/>
<feature type="region of interest" description="Disordered" evidence="12">
    <location>
        <begin position="230"/>
        <end position="257"/>
    </location>
</feature>
<keyword evidence="7" id="KW-0509">mRNA transport</keyword>
<accession>A0A1W4XGA7</accession>
<comment type="subcellular location">
    <subcellularLocation>
        <location evidence="2">Nucleus membrane</location>
        <topology evidence="2">Peripheral membrane protein</topology>
        <orientation evidence="2">Nucleoplasmic side</orientation>
    </subcellularLocation>
    <subcellularLocation>
        <location evidence="1">Nucleus</location>
        <location evidence="1">Nuclear pore complex</location>
    </subcellularLocation>
</comment>
<evidence type="ECO:0000256" key="7">
    <source>
        <dbReference type="ARBA" id="ARBA00022816"/>
    </source>
</evidence>
<dbReference type="PANTHER" id="PTHR23198">
    <property type="entry name" value="NUCLEOPORIN"/>
    <property type="match status" value="1"/>
</dbReference>
<dbReference type="Pfam" id="PF12110">
    <property type="entry name" value="Nup96"/>
    <property type="match status" value="1"/>
</dbReference>
<evidence type="ECO:0000313" key="14">
    <source>
        <dbReference type="Proteomes" id="UP000192223"/>
    </source>
</evidence>
<dbReference type="PROSITE" id="PS51434">
    <property type="entry name" value="NUP_C"/>
    <property type="match status" value="1"/>
</dbReference>
<dbReference type="InterPro" id="IPR037665">
    <property type="entry name" value="Nucleoporin_S59-like"/>
</dbReference>
<dbReference type="GO" id="GO:0044614">
    <property type="term" value="C:nuclear pore cytoplasmic filaments"/>
    <property type="evidence" value="ECO:0007669"/>
    <property type="project" value="TreeGrafter"/>
</dbReference>
<dbReference type="InterPro" id="IPR007230">
    <property type="entry name" value="Nup98_auto-Pept-S59_dom"/>
</dbReference>
<reference evidence="15" key="1">
    <citation type="submission" date="2025-08" db="UniProtKB">
        <authorList>
            <consortium name="RefSeq"/>
        </authorList>
    </citation>
    <scope>IDENTIFICATION</scope>
    <source>
        <tissue evidence="15">Entire body</tissue>
    </source>
</reference>
<dbReference type="GO" id="GO:0000973">
    <property type="term" value="P:post-transcriptional tethering of RNA polymerase II gene DNA at nuclear periphery"/>
    <property type="evidence" value="ECO:0007669"/>
    <property type="project" value="TreeGrafter"/>
</dbReference>
<dbReference type="GO" id="GO:0006606">
    <property type="term" value="P:protein import into nucleus"/>
    <property type="evidence" value="ECO:0007669"/>
    <property type="project" value="TreeGrafter"/>
</dbReference>
<dbReference type="GO" id="GO:0051028">
    <property type="term" value="P:mRNA transport"/>
    <property type="evidence" value="ECO:0007669"/>
    <property type="project" value="UniProtKB-KW"/>
</dbReference>
<dbReference type="Gene3D" id="3.30.1610.10">
    <property type="entry name" value="Peptidase S59, nucleoporin"/>
    <property type="match status" value="1"/>
</dbReference>
<proteinExistence type="inferred from homology"/>
<keyword evidence="14" id="KW-1185">Reference proteome</keyword>
<evidence type="ECO:0000256" key="1">
    <source>
        <dbReference type="ARBA" id="ARBA00004567"/>
    </source>
</evidence>
<keyword evidence="8" id="KW-0653">Protein transport</keyword>
<evidence type="ECO:0000256" key="10">
    <source>
        <dbReference type="ARBA" id="ARBA00023132"/>
    </source>
</evidence>
<evidence type="ECO:0000256" key="9">
    <source>
        <dbReference type="ARBA" id="ARBA00023010"/>
    </source>
</evidence>
<dbReference type="FunCoup" id="A0A1W4XGA7">
    <property type="interactions" value="2435"/>
</dbReference>
<dbReference type="GO" id="GO:0003723">
    <property type="term" value="F:RNA binding"/>
    <property type="evidence" value="ECO:0007669"/>
    <property type="project" value="TreeGrafter"/>
</dbReference>
<dbReference type="Proteomes" id="UP000192223">
    <property type="component" value="Unplaced"/>
</dbReference>
<keyword evidence="9" id="KW-0811">Translocation</keyword>
<dbReference type="GO" id="GO:0034398">
    <property type="term" value="P:telomere tethering at nuclear periphery"/>
    <property type="evidence" value="ECO:0007669"/>
    <property type="project" value="TreeGrafter"/>
</dbReference>
<evidence type="ECO:0000256" key="11">
    <source>
        <dbReference type="ARBA" id="ARBA00023242"/>
    </source>
</evidence>
<dbReference type="GO" id="GO:0031965">
    <property type="term" value="C:nuclear membrane"/>
    <property type="evidence" value="ECO:0007669"/>
    <property type="project" value="UniProtKB-SubCell"/>
</dbReference>
<evidence type="ECO:0000256" key="5">
    <source>
        <dbReference type="ARBA" id="ARBA00022448"/>
    </source>
</evidence>
<gene>
    <name evidence="15" type="primary">LOC108741260</name>
</gene>
<feature type="compositionally biased region" description="Polar residues" evidence="12">
    <location>
        <begin position="230"/>
        <end position="253"/>
    </location>
</feature>
<evidence type="ECO:0000256" key="2">
    <source>
        <dbReference type="ARBA" id="ARBA00004620"/>
    </source>
</evidence>
<dbReference type="FunFam" id="1.10.10.2360:FF:000001">
    <property type="entry name" value="Nuclear pore complex protein Nup98-Nup96"/>
    <property type="match status" value="1"/>
</dbReference>
<organism evidence="14 15">
    <name type="scientific">Agrilus planipennis</name>
    <name type="common">Emerald ash borer</name>
    <name type="synonym">Agrilus marcopoli</name>
    <dbReference type="NCBI Taxonomy" id="224129"/>
    <lineage>
        <taxon>Eukaryota</taxon>
        <taxon>Metazoa</taxon>
        <taxon>Ecdysozoa</taxon>
        <taxon>Arthropoda</taxon>
        <taxon>Hexapoda</taxon>
        <taxon>Insecta</taxon>
        <taxon>Pterygota</taxon>
        <taxon>Neoptera</taxon>
        <taxon>Endopterygota</taxon>
        <taxon>Coleoptera</taxon>
        <taxon>Polyphaga</taxon>
        <taxon>Elateriformia</taxon>
        <taxon>Buprestoidea</taxon>
        <taxon>Buprestidae</taxon>
        <taxon>Agrilinae</taxon>
        <taxon>Agrilus</taxon>
    </lineage>
</organism>
<dbReference type="Pfam" id="PF21240">
    <property type="entry name" value="Nup98_GLEBS"/>
    <property type="match status" value="1"/>
</dbReference>
<dbReference type="InterPro" id="IPR036903">
    <property type="entry name" value="Nup98_auto-Pept-S59_dom_sf"/>
</dbReference>
<evidence type="ECO:0000256" key="4">
    <source>
        <dbReference type="ARBA" id="ARBA00013472"/>
    </source>
</evidence>
<feature type="region of interest" description="Disordered" evidence="12">
    <location>
        <begin position="875"/>
        <end position="910"/>
    </location>
</feature>
<evidence type="ECO:0000256" key="8">
    <source>
        <dbReference type="ARBA" id="ARBA00022927"/>
    </source>
</evidence>
<evidence type="ECO:0000256" key="3">
    <source>
        <dbReference type="ARBA" id="ARBA00008926"/>
    </source>
</evidence>
<keyword evidence="6" id="KW-0068">Autocatalytic cleavage</keyword>
<evidence type="ECO:0000256" key="6">
    <source>
        <dbReference type="ARBA" id="ARBA00022813"/>
    </source>
</evidence>
<dbReference type="InParanoid" id="A0A1W4XGA7"/>
<dbReference type="GO" id="GO:0006405">
    <property type="term" value="P:RNA export from nucleus"/>
    <property type="evidence" value="ECO:0007669"/>
    <property type="project" value="TreeGrafter"/>
</dbReference>
<dbReference type="InterPro" id="IPR021967">
    <property type="entry name" value="Nup98_C"/>
</dbReference>
<dbReference type="GeneID" id="108741260"/>
<dbReference type="Pfam" id="PF04096">
    <property type="entry name" value="Nucleoporin2"/>
    <property type="match status" value="1"/>
</dbReference>
<dbReference type="RefSeq" id="XP_018331488.1">
    <property type="nucleotide sequence ID" value="XM_018475986.1"/>
</dbReference>
<feature type="domain" description="Peptidase S59" evidence="13">
    <location>
        <begin position="713"/>
        <end position="855"/>
    </location>
</feature>
<feature type="compositionally biased region" description="Basic and acidic residues" evidence="12">
    <location>
        <begin position="875"/>
        <end position="895"/>
    </location>
</feature>
<feature type="region of interest" description="Disordered" evidence="12">
    <location>
        <begin position="67"/>
        <end position="88"/>
    </location>
</feature>
<name>A0A1W4XGA7_AGRPL</name>
<dbReference type="CTD" id="42816"/>
<dbReference type="GO" id="GO:0008139">
    <property type="term" value="F:nuclear localization sequence binding"/>
    <property type="evidence" value="ECO:0007669"/>
    <property type="project" value="TreeGrafter"/>
</dbReference>
<dbReference type="SUPFAM" id="SSF82215">
    <property type="entry name" value="C-terminal autoproteolytic domain of nucleoporin nup98"/>
    <property type="match status" value="1"/>
</dbReference>
<dbReference type="PANTHER" id="PTHR23198:SF6">
    <property type="entry name" value="NUCLEAR PORE COMPLEX PROTEIN NUP98-NUP96"/>
    <property type="match status" value="1"/>
</dbReference>
<protein>
    <recommendedName>
        <fullName evidence="4">Nuclear pore complex protein Nup98-Nup96</fullName>
    </recommendedName>
</protein>
<keyword evidence="11" id="KW-0539">Nucleus</keyword>